<keyword evidence="2" id="KW-1185">Reference proteome</keyword>
<gene>
    <name evidence="1" type="ORF">CYR55_20520</name>
</gene>
<dbReference type="EMBL" id="PJZF01000025">
    <property type="protein sequence ID" value="PLR31450.1"/>
    <property type="molecule type" value="Genomic_DNA"/>
</dbReference>
<evidence type="ECO:0000313" key="1">
    <source>
        <dbReference type="EMBL" id="PLR31450.1"/>
    </source>
</evidence>
<reference evidence="1 2" key="1">
    <citation type="submission" date="2017-12" db="EMBL/GenBank/DDBJ databases">
        <title>Characterization of six clinical isolates of Enterochimera gen. nov., a novel genus of the Yersiniaciae family and the three species Enterochimera arupensis sp. nov., Enterochimera coloradensis sp. nov, and Enterochimera californica sp. nov.</title>
        <authorList>
            <person name="Rossi A."/>
            <person name="Fisher M."/>
        </authorList>
    </citation>
    <scope>NUCLEOTIDE SEQUENCE [LARGE SCALE GENOMIC DNA]</scope>
    <source>
        <strain evidence="2">2015-Iso6</strain>
    </source>
</reference>
<comment type="caution">
    <text evidence="1">The sequence shown here is derived from an EMBL/GenBank/DDBJ whole genome shotgun (WGS) entry which is preliminary data.</text>
</comment>
<dbReference type="Proteomes" id="UP000234240">
    <property type="component" value="Unassembled WGS sequence"/>
</dbReference>
<evidence type="ECO:0000313" key="2">
    <source>
        <dbReference type="Proteomes" id="UP000234240"/>
    </source>
</evidence>
<organism evidence="1 2">
    <name type="scientific">Chimaeribacter californicus</name>
    <dbReference type="NCBI Taxonomy" id="2060067"/>
    <lineage>
        <taxon>Bacteria</taxon>
        <taxon>Pseudomonadati</taxon>
        <taxon>Pseudomonadota</taxon>
        <taxon>Gammaproteobacteria</taxon>
        <taxon>Enterobacterales</taxon>
        <taxon>Yersiniaceae</taxon>
        <taxon>Chimaeribacter</taxon>
    </lineage>
</organism>
<name>A0A2N5DWA3_9GAMM</name>
<dbReference type="AlphaFoldDB" id="A0A2N5DWA3"/>
<protein>
    <submittedName>
        <fullName evidence="1">Uncharacterized protein</fullName>
    </submittedName>
</protein>
<proteinExistence type="predicted"/>
<accession>A0A2N5DWA3</accession>
<sequence>MPEPRAQLKAMSAVLRRLHKALVESEMAQFGAVGSAFDQLQLLTSHPQFAWLQQISAILVSIDERLDDKEQDVEQATVQAYKGQIEWQLAPGENSSAFHQKYLSALQDSPAVAMAHGELRRQFASLPGTPAGDRHDGDTA</sequence>